<dbReference type="CDD" id="cd10796">
    <property type="entry name" value="GH57N_APU"/>
    <property type="match status" value="1"/>
</dbReference>
<evidence type="ECO:0000313" key="5">
    <source>
        <dbReference type="EMBL" id="PZO41954.1"/>
    </source>
</evidence>
<protein>
    <submittedName>
        <fullName evidence="5">Glycoside hydrolase</fullName>
    </submittedName>
</protein>
<dbReference type="InterPro" id="IPR004300">
    <property type="entry name" value="Glyco_hydro_57_N"/>
</dbReference>
<organism evidence="5 6">
    <name type="scientific">Pseudanabaena frigida</name>
    <dbReference type="NCBI Taxonomy" id="945775"/>
    <lineage>
        <taxon>Bacteria</taxon>
        <taxon>Bacillati</taxon>
        <taxon>Cyanobacteriota</taxon>
        <taxon>Cyanophyceae</taxon>
        <taxon>Pseudanabaenales</taxon>
        <taxon>Pseudanabaenaceae</taxon>
        <taxon>Pseudanabaena</taxon>
    </lineage>
</organism>
<dbReference type="AlphaFoldDB" id="A0A2W4WA88"/>
<comment type="caution">
    <text evidence="5">The sequence shown here is derived from an EMBL/GenBank/DDBJ whole genome shotgun (WGS) entry which is preliminary data.</text>
</comment>
<dbReference type="PANTHER" id="PTHR36306">
    <property type="entry name" value="ALPHA-AMYLASE-RELATED-RELATED"/>
    <property type="match status" value="1"/>
</dbReference>
<feature type="domain" description="Glycoside hydrolase family 57 N-terminal" evidence="4">
    <location>
        <begin position="8"/>
        <end position="436"/>
    </location>
</feature>
<evidence type="ECO:0000256" key="2">
    <source>
        <dbReference type="ARBA" id="ARBA00023277"/>
    </source>
</evidence>
<reference evidence="5 6" key="2">
    <citation type="submission" date="2018-06" db="EMBL/GenBank/DDBJ databases">
        <title>Metagenomic assembly of (sub)arctic Cyanobacteria and their associated microbiome from non-axenic cultures.</title>
        <authorList>
            <person name="Baurain D."/>
        </authorList>
    </citation>
    <scope>NUCLEOTIDE SEQUENCE [LARGE SCALE GENOMIC DNA]</scope>
    <source>
        <strain evidence="5">ULC066bin1</strain>
    </source>
</reference>
<dbReference type="GO" id="GO:0016787">
    <property type="term" value="F:hydrolase activity"/>
    <property type="evidence" value="ECO:0007669"/>
    <property type="project" value="UniProtKB-KW"/>
</dbReference>
<evidence type="ECO:0000256" key="3">
    <source>
        <dbReference type="RuleBase" id="RU361196"/>
    </source>
</evidence>
<gene>
    <name evidence="5" type="ORF">DCF19_08815</name>
</gene>
<dbReference type="InterPro" id="IPR011330">
    <property type="entry name" value="Glyco_hydro/deAcase_b/a-brl"/>
</dbReference>
<reference evidence="5 6" key="1">
    <citation type="submission" date="2018-04" db="EMBL/GenBank/DDBJ databases">
        <authorList>
            <person name="Go L.Y."/>
            <person name="Mitchell J.A."/>
        </authorList>
    </citation>
    <scope>NUCLEOTIDE SEQUENCE [LARGE SCALE GENOMIC DNA]</scope>
    <source>
        <strain evidence="5">ULC066bin1</strain>
    </source>
</reference>
<dbReference type="GO" id="GO:0005975">
    <property type="term" value="P:carbohydrate metabolic process"/>
    <property type="evidence" value="ECO:0007669"/>
    <property type="project" value="InterPro"/>
</dbReference>
<dbReference type="EMBL" id="QBML01000009">
    <property type="protein sequence ID" value="PZO41954.1"/>
    <property type="molecule type" value="Genomic_DNA"/>
</dbReference>
<evidence type="ECO:0000259" key="4">
    <source>
        <dbReference type="Pfam" id="PF03065"/>
    </source>
</evidence>
<dbReference type="Proteomes" id="UP000249467">
    <property type="component" value="Unassembled WGS sequence"/>
</dbReference>
<sequence length="739" mass="85993">MSFPLHIAFIWHQHQPLYKSAIAGKYHLPWVRLHGVKDYLDLALMLSRYPKLHQTINLVPSLILQLQDYVDGKAFDPYLALTLTPVDNLTRSQKHFIVEHFFDAYHQTMVEPYQRYADLLAQRQAYGIDWCVNNWQSPDFSDLLAWHNLTWIDPLFREADPEIAEWFERGKEFTLADRQRIYSKQREIISRILPQHWQMQENGQLEITTTPYAHPIMPLLADTQAGRIAVPQMYLPNTRFRHEPDITLHLEKAKEVYRRYFGREPRGLWPSEQSVSPAILPHVSKQGFSWLCSDEGVLGWSLGHYFRRDERGAIDAPHLLYQPYRLETVYGDLAIIFRDRLLSDLIGFSYGALLPQAASDDLCDRLMTIQKQQNEYLAEHPEGKPWLVTIALDGENCWEFYPQDGNPFLQTLYKNLSNNENLQLVTPSEYLEKFPPLEKIPPHQLHSGSWIDSSFTTWIGDPVKNRAWGLLAEARQVLAQHPEATIENNPEAWESLMAAEGSDWFWWFGEGHSSNDDAMFDRLFREHLQVIYRALNEPVPHALLYPLEPHNVSTSDRPTSLINPLINGRFDNDDWQGAGKIEISGARGTMHQNAPVKRLLYGYDHFYCYLRLEFSRLESVSQSKLHLLWFYPDRIHPNSDFKLLDMPDVSPLNYLFRHHLAIDFADKSVLLQESTKQFHWETIATHTKVGLEQCLEIAVPWSDLAVKPQSIARLVIVLSQDEHFQMSLPEYTIVPIEVP</sequence>
<dbReference type="Gene3D" id="3.20.110.10">
    <property type="entry name" value="Glycoside hydrolase 38, N terminal domain"/>
    <property type="match status" value="1"/>
</dbReference>
<keyword evidence="2 3" id="KW-0119">Carbohydrate metabolism</keyword>
<evidence type="ECO:0000256" key="1">
    <source>
        <dbReference type="ARBA" id="ARBA00006821"/>
    </source>
</evidence>
<proteinExistence type="inferred from homology"/>
<accession>A0A2W4WA88</accession>
<comment type="similarity">
    <text evidence="1 3">Belongs to the glycosyl hydrolase 57 family.</text>
</comment>
<dbReference type="InterPro" id="IPR027291">
    <property type="entry name" value="Glyco_hydro_38_N_sf"/>
</dbReference>
<dbReference type="SUPFAM" id="SSF88713">
    <property type="entry name" value="Glycoside hydrolase/deacetylase"/>
    <property type="match status" value="1"/>
</dbReference>
<name>A0A2W4WA88_9CYAN</name>
<dbReference type="PANTHER" id="PTHR36306:SF1">
    <property type="entry name" value="ALPHA-AMYLASE-RELATED"/>
    <property type="match status" value="1"/>
</dbReference>
<evidence type="ECO:0000313" key="6">
    <source>
        <dbReference type="Proteomes" id="UP000249467"/>
    </source>
</evidence>
<dbReference type="Pfam" id="PF03065">
    <property type="entry name" value="Glyco_hydro_57"/>
    <property type="match status" value="1"/>
</dbReference>
<dbReference type="InterPro" id="IPR052046">
    <property type="entry name" value="GH57_Enzymes"/>
</dbReference>
<keyword evidence="5" id="KW-0378">Hydrolase</keyword>